<sequence>MDSSKEQEILEAAAFHLILLSNKEYNDSTCHGGFRMKKKLDYGVKVNHHDKDDADSSSESIKSGISMEPAAATRRHRHRLRSIVDIYNATRPL</sequence>
<gene>
    <name evidence="1" type="ORF">L1987_32021</name>
</gene>
<comment type="caution">
    <text evidence="1">The sequence shown here is derived from an EMBL/GenBank/DDBJ whole genome shotgun (WGS) entry which is preliminary data.</text>
</comment>
<reference evidence="2" key="1">
    <citation type="journal article" date="2022" name="Mol. Ecol. Resour.">
        <title>The genomes of chicory, endive, great burdock and yacon provide insights into Asteraceae palaeo-polyploidization history and plant inulin production.</title>
        <authorList>
            <person name="Fan W."/>
            <person name="Wang S."/>
            <person name="Wang H."/>
            <person name="Wang A."/>
            <person name="Jiang F."/>
            <person name="Liu H."/>
            <person name="Zhao H."/>
            <person name="Xu D."/>
            <person name="Zhang Y."/>
        </authorList>
    </citation>
    <scope>NUCLEOTIDE SEQUENCE [LARGE SCALE GENOMIC DNA]</scope>
    <source>
        <strain evidence="2">cv. Yunnan</strain>
    </source>
</reference>
<reference evidence="1 2" key="2">
    <citation type="journal article" date="2022" name="Mol. Ecol. Resour.">
        <title>The genomes of chicory, endive, great burdock and yacon provide insights into Asteraceae paleo-polyploidization history and plant inulin production.</title>
        <authorList>
            <person name="Fan W."/>
            <person name="Wang S."/>
            <person name="Wang H."/>
            <person name="Wang A."/>
            <person name="Jiang F."/>
            <person name="Liu H."/>
            <person name="Zhao H."/>
            <person name="Xu D."/>
            <person name="Zhang Y."/>
        </authorList>
    </citation>
    <scope>NUCLEOTIDE SEQUENCE [LARGE SCALE GENOMIC DNA]</scope>
    <source>
        <strain evidence="2">cv. Yunnan</strain>
        <tissue evidence="1">Leaves</tissue>
    </source>
</reference>
<accession>A0ACB9I6I2</accession>
<name>A0ACB9I6I2_9ASTR</name>
<evidence type="ECO:0000313" key="2">
    <source>
        <dbReference type="Proteomes" id="UP001056120"/>
    </source>
</evidence>
<dbReference type="EMBL" id="CM042027">
    <property type="protein sequence ID" value="KAI3803858.1"/>
    <property type="molecule type" value="Genomic_DNA"/>
</dbReference>
<proteinExistence type="predicted"/>
<organism evidence="1 2">
    <name type="scientific">Smallanthus sonchifolius</name>
    <dbReference type="NCBI Taxonomy" id="185202"/>
    <lineage>
        <taxon>Eukaryota</taxon>
        <taxon>Viridiplantae</taxon>
        <taxon>Streptophyta</taxon>
        <taxon>Embryophyta</taxon>
        <taxon>Tracheophyta</taxon>
        <taxon>Spermatophyta</taxon>
        <taxon>Magnoliopsida</taxon>
        <taxon>eudicotyledons</taxon>
        <taxon>Gunneridae</taxon>
        <taxon>Pentapetalae</taxon>
        <taxon>asterids</taxon>
        <taxon>campanulids</taxon>
        <taxon>Asterales</taxon>
        <taxon>Asteraceae</taxon>
        <taxon>Asteroideae</taxon>
        <taxon>Heliantheae alliance</taxon>
        <taxon>Millerieae</taxon>
        <taxon>Smallanthus</taxon>
    </lineage>
</organism>
<protein>
    <submittedName>
        <fullName evidence="1">Uncharacterized protein</fullName>
    </submittedName>
</protein>
<evidence type="ECO:0000313" key="1">
    <source>
        <dbReference type="EMBL" id="KAI3803858.1"/>
    </source>
</evidence>
<keyword evidence="2" id="KW-1185">Reference proteome</keyword>
<dbReference type="Proteomes" id="UP001056120">
    <property type="component" value="Linkage Group LG10"/>
</dbReference>